<dbReference type="Gene3D" id="3.40.50.10420">
    <property type="entry name" value="NagB/RpiA/CoA transferase-like"/>
    <property type="match status" value="1"/>
</dbReference>
<sequence length="40" mass="4182">LVAALLYDGELVESVPALPHDRPVGAVVTPSGVHRFDARG</sequence>
<dbReference type="AlphaFoldDB" id="A0A132NEM6"/>
<dbReference type="GO" id="GO:0016874">
    <property type="term" value="F:ligase activity"/>
    <property type="evidence" value="ECO:0007669"/>
    <property type="project" value="UniProtKB-KW"/>
</dbReference>
<proteinExistence type="predicted"/>
<dbReference type="InterPro" id="IPR024185">
    <property type="entry name" value="FTHF_cligase-like_sf"/>
</dbReference>
<evidence type="ECO:0000313" key="1">
    <source>
        <dbReference type="EMBL" id="KWX08499.1"/>
    </source>
</evidence>
<dbReference type="PATRIC" id="fig|1469144.9.peg.2285"/>
<feature type="non-terminal residue" evidence="1">
    <location>
        <position position="1"/>
    </location>
</feature>
<evidence type="ECO:0000313" key="2">
    <source>
        <dbReference type="Proteomes" id="UP000070598"/>
    </source>
</evidence>
<organism evidence="1 2">
    <name type="scientific">Carbonactinospora thermoautotrophica</name>
    <dbReference type="NCBI Taxonomy" id="1469144"/>
    <lineage>
        <taxon>Bacteria</taxon>
        <taxon>Bacillati</taxon>
        <taxon>Actinomycetota</taxon>
        <taxon>Actinomycetes</taxon>
        <taxon>Kitasatosporales</taxon>
        <taxon>Carbonactinosporaceae</taxon>
        <taxon>Carbonactinospora</taxon>
    </lineage>
</organism>
<gene>
    <name evidence="1" type="ORF">TR74_14700</name>
</gene>
<comment type="caution">
    <text evidence="1">The sequence shown here is derived from an EMBL/GenBank/DDBJ whole genome shotgun (WGS) entry which is preliminary data.</text>
</comment>
<dbReference type="SUPFAM" id="SSF100950">
    <property type="entry name" value="NagB/RpiA/CoA transferase-like"/>
    <property type="match status" value="1"/>
</dbReference>
<name>A0A132NEM6_9ACTN</name>
<reference evidence="2" key="1">
    <citation type="submission" date="2015-02" db="EMBL/GenBank/DDBJ databases">
        <title>Physiological reanalysis, assessment of diazotrophy, and genome sequences of multiple isolates of Streptomyces thermoautotrophicus.</title>
        <authorList>
            <person name="MacKellar D.C."/>
            <person name="Lieber L."/>
            <person name="Norman J."/>
            <person name="Bolger A."/>
            <person name="Tobin C."/>
            <person name="Murray J.W."/>
            <person name="Friesen M."/>
            <person name="Prell J."/>
        </authorList>
    </citation>
    <scope>NUCLEOTIDE SEQUENCE [LARGE SCALE GENOMIC DNA]</scope>
    <source>
        <strain evidence="2">UBT1</strain>
    </source>
</reference>
<keyword evidence="1" id="KW-0436">Ligase</keyword>
<dbReference type="InterPro" id="IPR037171">
    <property type="entry name" value="NagB/RpiA_transferase-like"/>
</dbReference>
<dbReference type="Proteomes" id="UP000070598">
    <property type="component" value="Unassembled WGS sequence"/>
</dbReference>
<accession>A0A132NEM6</accession>
<protein>
    <submittedName>
        <fullName evidence="1">5-formyltetrahydrofolate cyclo-ligase</fullName>
    </submittedName>
</protein>
<dbReference type="EMBL" id="JYIK01000973">
    <property type="protein sequence ID" value="KWX08499.1"/>
    <property type="molecule type" value="Genomic_DNA"/>
</dbReference>